<keyword evidence="4" id="KW-0862">Zinc</keyword>
<reference evidence="11" key="1">
    <citation type="journal article" date="2019" name="Int. J. Syst. Evol. Microbiol.">
        <title>The Global Catalogue of Microorganisms (GCM) 10K type strain sequencing project: providing services to taxonomists for standard genome sequencing and annotation.</title>
        <authorList>
            <consortium name="The Broad Institute Genomics Platform"/>
            <consortium name="The Broad Institute Genome Sequencing Center for Infectious Disease"/>
            <person name="Wu L."/>
            <person name="Ma J."/>
        </authorList>
    </citation>
    <scope>NUCLEOTIDE SEQUENCE [LARGE SCALE GENOMIC DNA]</scope>
    <source>
        <strain evidence="11">KACC 11299</strain>
    </source>
</reference>
<protein>
    <recommendedName>
        <fullName evidence="2">carbonic anhydrase</fullName>
        <ecNumber evidence="2">4.2.1.1</ecNumber>
    </recommendedName>
</protein>
<keyword evidence="8" id="KW-0732">Signal</keyword>
<sequence>MKKNFLYSFLVVLLGLLLGACSEQTTETTTPKKEELTDTTENEATESDAEENEATESNTAPDSEWSYDEETGPDHWGDLDPTYSACTDGNEQSPINIETSEVNTNEKLENIEIHYEPTEFSIVNNGYTVQANPATENNIIVLDGKEYKLAQFHFHTPSEHQFDGKQLDMELHLVHQDANGELAVLGLMIKEGKENESLAPIWGVLPNQKTESDIAVEDTVDLQSLLPSDQTTFNYNGSLTTPPCTEEVKWIVFEEPIEMSKEQIQAYQQIFHDNDRPVQPLNDREVFEVK</sequence>
<feature type="compositionally biased region" description="Polar residues" evidence="7">
    <location>
        <begin position="84"/>
        <end position="94"/>
    </location>
</feature>
<dbReference type="InterPro" id="IPR001148">
    <property type="entry name" value="CA_dom"/>
</dbReference>
<name>A0ABW0TY13_9BACL</name>
<proteinExistence type="inferred from homology"/>
<comment type="caution">
    <text evidence="10">The sequence shown here is derived from an EMBL/GenBank/DDBJ whole genome shotgun (WGS) entry which is preliminary data.</text>
</comment>
<comment type="similarity">
    <text evidence="1">Belongs to the alpha-carbonic anhydrase family.</text>
</comment>
<dbReference type="PROSITE" id="PS51144">
    <property type="entry name" value="ALPHA_CA_2"/>
    <property type="match status" value="1"/>
</dbReference>
<dbReference type="InterPro" id="IPR041891">
    <property type="entry name" value="Alpha_CA_prokaryot-like"/>
</dbReference>
<evidence type="ECO:0000313" key="11">
    <source>
        <dbReference type="Proteomes" id="UP001596071"/>
    </source>
</evidence>
<feature type="domain" description="Alpha-carbonic anhydrase" evidence="9">
    <location>
        <begin position="63"/>
        <end position="290"/>
    </location>
</feature>
<dbReference type="InterPro" id="IPR023561">
    <property type="entry name" value="Carbonic_anhydrase_a-class"/>
</dbReference>
<dbReference type="SUPFAM" id="SSF51069">
    <property type="entry name" value="Carbonic anhydrase"/>
    <property type="match status" value="1"/>
</dbReference>
<dbReference type="SMART" id="SM01057">
    <property type="entry name" value="Carb_anhydrase"/>
    <property type="match status" value="1"/>
</dbReference>
<evidence type="ECO:0000256" key="2">
    <source>
        <dbReference type="ARBA" id="ARBA00012925"/>
    </source>
</evidence>
<evidence type="ECO:0000313" key="10">
    <source>
        <dbReference type="EMBL" id="MFC5603929.1"/>
    </source>
</evidence>
<dbReference type="PROSITE" id="PS51257">
    <property type="entry name" value="PROKAR_LIPOPROTEIN"/>
    <property type="match status" value="1"/>
</dbReference>
<dbReference type="PANTHER" id="PTHR18952:SF265">
    <property type="entry name" value="CARBONIC ANHYDRASE"/>
    <property type="match status" value="1"/>
</dbReference>
<dbReference type="PANTHER" id="PTHR18952">
    <property type="entry name" value="CARBONIC ANHYDRASE"/>
    <property type="match status" value="1"/>
</dbReference>
<evidence type="ECO:0000256" key="7">
    <source>
        <dbReference type="SAM" id="MobiDB-lite"/>
    </source>
</evidence>
<dbReference type="Pfam" id="PF00194">
    <property type="entry name" value="Carb_anhydrase"/>
    <property type="match status" value="1"/>
</dbReference>
<feature type="region of interest" description="Disordered" evidence="7">
    <location>
        <begin position="24"/>
        <end position="94"/>
    </location>
</feature>
<evidence type="ECO:0000256" key="1">
    <source>
        <dbReference type="ARBA" id="ARBA00010718"/>
    </source>
</evidence>
<evidence type="ECO:0000256" key="8">
    <source>
        <dbReference type="SAM" id="SignalP"/>
    </source>
</evidence>
<dbReference type="RefSeq" id="WP_381445155.1">
    <property type="nucleotide sequence ID" value="NZ_JBHSNP010000026.1"/>
</dbReference>
<evidence type="ECO:0000256" key="3">
    <source>
        <dbReference type="ARBA" id="ARBA00022723"/>
    </source>
</evidence>
<keyword evidence="11" id="KW-1185">Reference proteome</keyword>
<feature type="compositionally biased region" description="Acidic residues" evidence="7">
    <location>
        <begin position="37"/>
        <end position="54"/>
    </location>
</feature>
<dbReference type="CDD" id="cd03124">
    <property type="entry name" value="alpha_CA_prokaryotic_like"/>
    <property type="match status" value="1"/>
</dbReference>
<accession>A0ABW0TY13</accession>
<dbReference type="Gene3D" id="3.10.200.10">
    <property type="entry name" value="Alpha carbonic anhydrase"/>
    <property type="match status" value="1"/>
</dbReference>
<evidence type="ECO:0000259" key="9">
    <source>
        <dbReference type="PROSITE" id="PS51144"/>
    </source>
</evidence>
<dbReference type="EC" id="4.2.1.1" evidence="2"/>
<evidence type="ECO:0000256" key="6">
    <source>
        <dbReference type="ARBA" id="ARBA00048348"/>
    </source>
</evidence>
<dbReference type="InterPro" id="IPR036398">
    <property type="entry name" value="CA_dom_sf"/>
</dbReference>
<keyword evidence="5" id="KW-0456">Lyase</keyword>
<evidence type="ECO:0000256" key="4">
    <source>
        <dbReference type="ARBA" id="ARBA00022833"/>
    </source>
</evidence>
<feature type="chain" id="PRO_5046203247" description="carbonic anhydrase" evidence="8">
    <location>
        <begin position="26"/>
        <end position="290"/>
    </location>
</feature>
<feature type="signal peptide" evidence="8">
    <location>
        <begin position="1"/>
        <end position="25"/>
    </location>
</feature>
<gene>
    <name evidence="10" type="ORF">ACFPTP_11935</name>
</gene>
<comment type="catalytic activity">
    <reaction evidence="6">
        <text>hydrogencarbonate + H(+) = CO2 + H2O</text>
        <dbReference type="Rhea" id="RHEA:10748"/>
        <dbReference type="ChEBI" id="CHEBI:15377"/>
        <dbReference type="ChEBI" id="CHEBI:15378"/>
        <dbReference type="ChEBI" id="CHEBI:16526"/>
        <dbReference type="ChEBI" id="CHEBI:17544"/>
        <dbReference type="EC" id="4.2.1.1"/>
    </reaction>
</comment>
<evidence type="ECO:0000256" key="5">
    <source>
        <dbReference type="ARBA" id="ARBA00023239"/>
    </source>
</evidence>
<organism evidence="10 11">
    <name type="scientific">Sporosarcina koreensis</name>
    <dbReference type="NCBI Taxonomy" id="334735"/>
    <lineage>
        <taxon>Bacteria</taxon>
        <taxon>Bacillati</taxon>
        <taxon>Bacillota</taxon>
        <taxon>Bacilli</taxon>
        <taxon>Bacillales</taxon>
        <taxon>Caryophanaceae</taxon>
        <taxon>Sporosarcina</taxon>
    </lineage>
</organism>
<dbReference type="Proteomes" id="UP001596071">
    <property type="component" value="Unassembled WGS sequence"/>
</dbReference>
<keyword evidence="3" id="KW-0479">Metal-binding</keyword>
<dbReference type="EMBL" id="JBHSNP010000026">
    <property type="protein sequence ID" value="MFC5603929.1"/>
    <property type="molecule type" value="Genomic_DNA"/>
</dbReference>